<sequence length="149" mass="15709">MEICKFLALVVAVVALFSGQTKAQLGASTQVMACMQRLLPCQPYIHKVDPPPPPSCCAPMKEIVEKDAPCLCTVFNNPEMLKTLNLTKENALDLPKACGAKPDVSLCNNKTASSSPTASPGSTNGGSSLQAISFDGLSFVSVFVAMIFL</sequence>
<keyword evidence="8" id="KW-0325">Glycoprotein</keyword>
<keyword evidence="7" id="KW-1015">Disulfide bond</keyword>
<gene>
    <name evidence="12" type="ORF">ANE_LOCUS5609</name>
</gene>
<evidence type="ECO:0000256" key="2">
    <source>
        <dbReference type="ARBA" id="ARBA00009748"/>
    </source>
</evidence>
<keyword evidence="6" id="KW-0472">Membrane</keyword>
<evidence type="ECO:0000256" key="3">
    <source>
        <dbReference type="ARBA" id="ARBA00022475"/>
    </source>
</evidence>
<accession>A0A565B235</accession>
<dbReference type="SMART" id="SM00499">
    <property type="entry name" value="AAI"/>
    <property type="match status" value="1"/>
</dbReference>
<feature type="signal peptide" evidence="10">
    <location>
        <begin position="1"/>
        <end position="23"/>
    </location>
</feature>
<dbReference type="EMBL" id="CABITT030000002">
    <property type="protein sequence ID" value="VVA95164.1"/>
    <property type="molecule type" value="Genomic_DNA"/>
</dbReference>
<dbReference type="GO" id="GO:0098552">
    <property type="term" value="C:side of membrane"/>
    <property type="evidence" value="ECO:0007669"/>
    <property type="project" value="UniProtKB-KW"/>
</dbReference>
<evidence type="ECO:0000256" key="8">
    <source>
        <dbReference type="ARBA" id="ARBA00023180"/>
    </source>
</evidence>
<dbReference type="Proteomes" id="UP000489600">
    <property type="component" value="Unassembled WGS sequence"/>
</dbReference>
<keyword evidence="9" id="KW-0449">Lipoprotein</keyword>
<evidence type="ECO:0000259" key="11">
    <source>
        <dbReference type="SMART" id="SM00499"/>
    </source>
</evidence>
<feature type="chain" id="PRO_5022245069" description="Bifunctional inhibitor/plant lipid transfer protein/seed storage helical domain-containing protein" evidence="10">
    <location>
        <begin position="24"/>
        <end position="149"/>
    </location>
</feature>
<evidence type="ECO:0000313" key="12">
    <source>
        <dbReference type="EMBL" id="VVA95164.1"/>
    </source>
</evidence>
<name>A0A565B235_9BRAS</name>
<evidence type="ECO:0000256" key="1">
    <source>
        <dbReference type="ARBA" id="ARBA00004609"/>
    </source>
</evidence>
<dbReference type="Gene3D" id="1.10.110.10">
    <property type="entry name" value="Plant lipid-transfer and hydrophobic proteins"/>
    <property type="match status" value="1"/>
</dbReference>
<evidence type="ECO:0000256" key="7">
    <source>
        <dbReference type="ARBA" id="ARBA00023157"/>
    </source>
</evidence>
<keyword evidence="3" id="KW-1003">Cell membrane</keyword>
<feature type="domain" description="Bifunctional inhibitor/plant lipid transfer protein/seed storage helical" evidence="11">
    <location>
        <begin position="34"/>
        <end position="107"/>
    </location>
</feature>
<keyword evidence="4" id="KW-0336">GPI-anchor</keyword>
<evidence type="ECO:0000256" key="4">
    <source>
        <dbReference type="ARBA" id="ARBA00022622"/>
    </source>
</evidence>
<keyword evidence="5 10" id="KW-0732">Signal</keyword>
<proteinExistence type="inferred from homology"/>
<comment type="caution">
    <text evidence="12">The sequence shown here is derived from an EMBL/GenBank/DDBJ whole genome shotgun (WGS) entry which is preliminary data.</text>
</comment>
<comment type="similarity">
    <text evidence="2">Belongs to the plant LTP family.</text>
</comment>
<evidence type="ECO:0000256" key="10">
    <source>
        <dbReference type="SAM" id="SignalP"/>
    </source>
</evidence>
<dbReference type="InterPro" id="IPR016140">
    <property type="entry name" value="Bifunc_inhib/LTP/seed_store"/>
</dbReference>
<evidence type="ECO:0000256" key="6">
    <source>
        <dbReference type="ARBA" id="ARBA00023136"/>
    </source>
</evidence>
<dbReference type="PANTHER" id="PTHR33044">
    <property type="entry name" value="BIFUNCTIONAL INHIBITOR/LIPID-TRANSFER PROTEIN/SEED STORAGE 2S ALBUMIN SUPERFAMILY PROTEIN-RELATED"/>
    <property type="match status" value="1"/>
</dbReference>
<dbReference type="AlphaFoldDB" id="A0A565B235"/>
<keyword evidence="13" id="KW-1185">Reference proteome</keyword>
<protein>
    <recommendedName>
        <fullName evidence="11">Bifunctional inhibitor/plant lipid transfer protein/seed storage helical domain-containing protein</fullName>
    </recommendedName>
</protein>
<dbReference type="InterPro" id="IPR036312">
    <property type="entry name" value="Bifun_inhib/LTP/seed_sf"/>
</dbReference>
<dbReference type="InterPro" id="IPR043325">
    <property type="entry name" value="LTSS"/>
</dbReference>
<reference evidence="12" key="1">
    <citation type="submission" date="2019-07" db="EMBL/GenBank/DDBJ databases">
        <authorList>
            <person name="Dittberner H."/>
        </authorList>
    </citation>
    <scope>NUCLEOTIDE SEQUENCE [LARGE SCALE GENOMIC DNA]</scope>
</reference>
<dbReference type="OrthoDB" id="1925812at2759"/>
<dbReference type="Pfam" id="PF14368">
    <property type="entry name" value="LTP_2"/>
    <property type="match status" value="1"/>
</dbReference>
<evidence type="ECO:0000313" key="13">
    <source>
        <dbReference type="Proteomes" id="UP000489600"/>
    </source>
</evidence>
<dbReference type="SUPFAM" id="SSF47699">
    <property type="entry name" value="Bifunctional inhibitor/lipid-transfer protein/seed storage 2S albumin"/>
    <property type="match status" value="1"/>
</dbReference>
<evidence type="ECO:0000256" key="5">
    <source>
        <dbReference type="ARBA" id="ARBA00022729"/>
    </source>
</evidence>
<dbReference type="CDD" id="cd00010">
    <property type="entry name" value="AAI_LTSS"/>
    <property type="match status" value="1"/>
</dbReference>
<comment type="subcellular location">
    <subcellularLocation>
        <location evidence="1">Cell membrane</location>
        <topology evidence="1">Lipid-anchor</topology>
        <topology evidence="1">GPI-anchor</topology>
    </subcellularLocation>
</comment>
<evidence type="ECO:0000256" key="9">
    <source>
        <dbReference type="ARBA" id="ARBA00023288"/>
    </source>
</evidence>
<organism evidence="12 13">
    <name type="scientific">Arabis nemorensis</name>
    <dbReference type="NCBI Taxonomy" id="586526"/>
    <lineage>
        <taxon>Eukaryota</taxon>
        <taxon>Viridiplantae</taxon>
        <taxon>Streptophyta</taxon>
        <taxon>Embryophyta</taxon>
        <taxon>Tracheophyta</taxon>
        <taxon>Spermatophyta</taxon>
        <taxon>Magnoliopsida</taxon>
        <taxon>eudicotyledons</taxon>
        <taxon>Gunneridae</taxon>
        <taxon>Pentapetalae</taxon>
        <taxon>rosids</taxon>
        <taxon>malvids</taxon>
        <taxon>Brassicales</taxon>
        <taxon>Brassicaceae</taxon>
        <taxon>Arabideae</taxon>
        <taxon>Arabis</taxon>
    </lineage>
</organism>
<dbReference type="GO" id="GO:0005886">
    <property type="term" value="C:plasma membrane"/>
    <property type="evidence" value="ECO:0007669"/>
    <property type="project" value="UniProtKB-SubCell"/>
</dbReference>